<accession>A0ABQ5KMP4</accession>
<gene>
    <name evidence="2" type="ORF">ADUPG1_006402</name>
</gene>
<feature type="region of interest" description="Disordered" evidence="1">
    <location>
        <begin position="586"/>
        <end position="608"/>
    </location>
</feature>
<evidence type="ECO:0000313" key="3">
    <source>
        <dbReference type="Proteomes" id="UP001057375"/>
    </source>
</evidence>
<keyword evidence="3" id="KW-1185">Reference proteome</keyword>
<reference evidence="2" key="1">
    <citation type="submission" date="2022-03" db="EMBL/GenBank/DDBJ databases">
        <title>Draft genome sequence of Aduncisulcus paluster, a free-living microaerophilic Fornicata.</title>
        <authorList>
            <person name="Yuyama I."/>
            <person name="Kume K."/>
            <person name="Tamura T."/>
            <person name="Inagaki Y."/>
            <person name="Hashimoto T."/>
        </authorList>
    </citation>
    <scope>NUCLEOTIDE SEQUENCE</scope>
    <source>
        <strain evidence="2">NY0171</strain>
    </source>
</reference>
<comment type="caution">
    <text evidence="2">The sequence shown here is derived from an EMBL/GenBank/DDBJ whole genome shotgun (WGS) entry which is preliminary data.</text>
</comment>
<protein>
    <submittedName>
        <fullName evidence="2">Uncharacterized protein</fullName>
    </submittedName>
</protein>
<organism evidence="2 3">
    <name type="scientific">Aduncisulcus paluster</name>
    <dbReference type="NCBI Taxonomy" id="2918883"/>
    <lineage>
        <taxon>Eukaryota</taxon>
        <taxon>Metamonada</taxon>
        <taxon>Carpediemonas-like organisms</taxon>
        <taxon>Aduncisulcus</taxon>
    </lineage>
</organism>
<proteinExistence type="predicted"/>
<evidence type="ECO:0000256" key="1">
    <source>
        <dbReference type="SAM" id="MobiDB-lite"/>
    </source>
</evidence>
<dbReference type="EMBL" id="BQXS01009952">
    <property type="protein sequence ID" value="GKT32200.1"/>
    <property type="molecule type" value="Genomic_DNA"/>
</dbReference>
<feature type="compositionally biased region" description="Acidic residues" evidence="1">
    <location>
        <begin position="594"/>
        <end position="608"/>
    </location>
</feature>
<evidence type="ECO:0000313" key="2">
    <source>
        <dbReference type="EMBL" id="GKT32200.1"/>
    </source>
</evidence>
<dbReference type="Proteomes" id="UP001057375">
    <property type="component" value="Unassembled WGS sequence"/>
</dbReference>
<name>A0ABQ5KMP4_9EUKA</name>
<sequence>MIGKDDSNPPQRSKQSMIHVNLNRFGVSVVVVPCSSPLLPKTKHSDEHEKIVREQSEYSSPRGVYKGFKMAYIVYCCSGSSVYSFPLPSHDTLLSLFPPSSSPQSVGSSLSKLSIQCSSWNFFEKPVVKPCSLPDCIIIEGIISDPSDKYLECVKRSFDVFLLEVQGKTRERKEEKGDELSRDDDCESSVSIYSEYFDVISEDFDVSKYLSDCMKLPIPHIIDISNTFIDSSGAFSSIDLADISVSPLVFLKNNHITNFILNDIVEKDPKTIGKSAKKEFKEYQQPTLCFVLSDRAQSKSYALKCPNIYSLLTNFSIPLGSCINMALVEALTSMKEWIPPVPWAFTQFSESDMEKIKSMNYRIPGMNSPYKLAYSPEYYQISIGIVKNESDKEPKFRTRQEIEIDSKIQQQTKTIGTNPDIFKEEEEEEVEEISPDTIIQPLSLSDKHHSQRLIIDSKSAIMGSGTLGHVPFDLRSPDFIEISLSELGDFIGAPIVSEIPVGGAMRAWFMLGYQNGRRDGTVTCGEVSDRMYGTSCLGGKWAGIPCITSEAIEKYARGDKLNESMDISFHWRDDLRPDIISIGSSRSDVKVSTVEEEEEEEEEETGKI</sequence>